<dbReference type="EMBL" id="JAKNAP010000060">
    <property type="protein sequence ID" value="MDE1358404.1"/>
    <property type="molecule type" value="Genomic_DNA"/>
</dbReference>
<evidence type="ECO:0000256" key="1">
    <source>
        <dbReference type="SAM" id="MobiDB-lite"/>
    </source>
</evidence>
<comment type="caution">
    <text evidence="2">The sequence shown here is derived from an EMBL/GenBank/DDBJ whole genome shotgun (WGS) entry which is preliminary data.</text>
</comment>
<accession>A0A9X4FJQ2</accession>
<gene>
    <name evidence="2" type="ORF">L9W73_13960</name>
</gene>
<sequence>MSKKSIYEEKLAERGLFRVNNVRYLKYYLFFISQNTDISYSVESEDKEELQRKINMAINNVHTGIDSQIEEMNEQAIKHLLPNRSFRWIEKNEDRMVYFVWSMLRFVSTRTYELDDQKRAFSYEFSVRYCLRHLDDEERNPYHISGLNKLPLNSAEALELVYDFFDQWDAKASAKEKLMGILKEKWRYISHHLNPNYSWIEPKNKAQNIWIYNYIKSKLEFLPHLIQPVSAAQYYNSNIAILDTLFTCHQDEILNPNRRRNKRKSSSNTEDSSRHEERYITSNDVMYKMMKAWKQKRFREKTGRTSAKSKPSDTQSEQTPLHDERLI</sequence>
<dbReference type="AlphaFoldDB" id="A0A9X4FJQ2"/>
<feature type="region of interest" description="Disordered" evidence="1">
    <location>
        <begin position="256"/>
        <end position="278"/>
    </location>
</feature>
<proteinExistence type="predicted"/>
<feature type="region of interest" description="Disordered" evidence="1">
    <location>
        <begin position="295"/>
        <end position="327"/>
    </location>
</feature>
<name>A0A9X4FJQ2_9VIBR</name>
<dbReference type="RefSeq" id="WP_253816125.1">
    <property type="nucleotide sequence ID" value="NZ_JAKNAP010000060.1"/>
</dbReference>
<evidence type="ECO:0000313" key="2">
    <source>
        <dbReference type="EMBL" id="MDE1358404.1"/>
    </source>
</evidence>
<dbReference type="Proteomes" id="UP001140973">
    <property type="component" value="Unassembled WGS sequence"/>
</dbReference>
<feature type="compositionally biased region" description="Polar residues" evidence="1">
    <location>
        <begin position="304"/>
        <end position="319"/>
    </location>
</feature>
<organism evidence="2 3">
    <name type="scientific">Vibrio aestuarianus</name>
    <dbReference type="NCBI Taxonomy" id="28171"/>
    <lineage>
        <taxon>Bacteria</taxon>
        <taxon>Pseudomonadati</taxon>
        <taxon>Pseudomonadota</taxon>
        <taxon>Gammaproteobacteria</taxon>
        <taxon>Vibrionales</taxon>
        <taxon>Vibrionaceae</taxon>
        <taxon>Vibrio</taxon>
    </lineage>
</organism>
<reference evidence="2" key="1">
    <citation type="submission" date="2022-02" db="EMBL/GenBank/DDBJ databases">
        <title>Emergence and expansion in Europe of a Vibrio aestuarianus clonal complex pathogenic for oysters.</title>
        <authorList>
            <person name="Mesnil A."/>
            <person name="Travers M.-A."/>
        </authorList>
    </citation>
    <scope>NUCLEOTIDE SEQUENCE</scope>
    <source>
        <strain evidence="2">151-ITT-15-cp-1</strain>
    </source>
</reference>
<protein>
    <submittedName>
        <fullName evidence="2">Uncharacterized protein</fullName>
    </submittedName>
</protein>
<evidence type="ECO:0000313" key="3">
    <source>
        <dbReference type="Proteomes" id="UP001140973"/>
    </source>
</evidence>